<dbReference type="InterPro" id="IPR013083">
    <property type="entry name" value="Znf_RING/FYVE/PHD"/>
</dbReference>
<dbReference type="Gene3D" id="3.30.40.10">
    <property type="entry name" value="Zinc/RING finger domain, C3HC4 (zinc finger)"/>
    <property type="match status" value="1"/>
</dbReference>
<keyword evidence="2" id="KW-1185">Reference proteome</keyword>
<proteinExistence type="predicted"/>
<evidence type="ECO:0000313" key="2">
    <source>
        <dbReference type="Proteomes" id="UP001447188"/>
    </source>
</evidence>
<accession>A0ABR3GHI3</accession>
<comment type="caution">
    <text evidence="1">The sequence shown here is derived from an EMBL/GenBank/DDBJ whole genome shotgun (WGS) entry which is preliminary data.</text>
</comment>
<organism evidence="1 2">
    <name type="scientific">Discina gigas</name>
    <dbReference type="NCBI Taxonomy" id="1032678"/>
    <lineage>
        <taxon>Eukaryota</taxon>
        <taxon>Fungi</taxon>
        <taxon>Dikarya</taxon>
        <taxon>Ascomycota</taxon>
        <taxon>Pezizomycotina</taxon>
        <taxon>Pezizomycetes</taxon>
        <taxon>Pezizales</taxon>
        <taxon>Discinaceae</taxon>
        <taxon>Discina</taxon>
    </lineage>
</organism>
<name>A0ABR3GHI3_9PEZI</name>
<evidence type="ECO:0000313" key="1">
    <source>
        <dbReference type="EMBL" id="KAL0635370.1"/>
    </source>
</evidence>
<reference evidence="1 2" key="1">
    <citation type="submission" date="2024-02" db="EMBL/GenBank/DDBJ databases">
        <title>Discinaceae phylogenomics.</title>
        <authorList>
            <person name="Dirks A.C."/>
            <person name="James T.Y."/>
        </authorList>
    </citation>
    <scope>NUCLEOTIDE SEQUENCE [LARGE SCALE GENOMIC DNA]</scope>
    <source>
        <strain evidence="1 2">ACD0624</strain>
    </source>
</reference>
<gene>
    <name evidence="1" type="ORF">Q9L58_005668</name>
</gene>
<dbReference type="EMBL" id="JBBBZM010000071">
    <property type="protein sequence ID" value="KAL0635370.1"/>
    <property type="molecule type" value="Genomic_DNA"/>
</dbReference>
<dbReference type="Proteomes" id="UP001447188">
    <property type="component" value="Unassembled WGS sequence"/>
</dbReference>
<evidence type="ECO:0008006" key="3">
    <source>
        <dbReference type="Google" id="ProtNLM"/>
    </source>
</evidence>
<protein>
    <recommendedName>
        <fullName evidence="3">RING-type domain-containing protein</fullName>
    </recommendedName>
</protein>
<dbReference type="SUPFAM" id="SSF57850">
    <property type="entry name" value="RING/U-box"/>
    <property type="match status" value="1"/>
</dbReference>
<sequence>MSDCRVWDRESAEIATIIRQLWYYGDILSFTTVEEMLSNPNTNLKQWARDLQVVAGVSSNMVQSDEGVEISRFSDFGEDEDEGVDEEIFYDEDWEAPPSEILSDSEDEDIADGMQCIICHGSHQVTVQFGSCSHVACNTCLRGIYRSRRGADDHFPTWFPCHSCRAETYCVGEISLQPDFCGTEIQSRVYDGQAYTIWNWVPVRRWVAKRSMTVARGLRDKAELVRTRTACGT</sequence>